<evidence type="ECO:0000259" key="5">
    <source>
        <dbReference type="PROSITE" id="PS50894"/>
    </source>
</evidence>
<proteinExistence type="predicted"/>
<evidence type="ECO:0000256" key="2">
    <source>
        <dbReference type="PROSITE-ProRule" id="PRU00169"/>
    </source>
</evidence>
<name>A0A8J7P802_9BACT</name>
<dbReference type="PANTHER" id="PTHR45138:SF9">
    <property type="entry name" value="DIGUANYLATE CYCLASE DGCM-RELATED"/>
    <property type="match status" value="1"/>
</dbReference>
<feature type="domain" description="Response regulatory" evidence="3">
    <location>
        <begin position="264"/>
        <end position="381"/>
    </location>
</feature>
<gene>
    <name evidence="6" type="ORF">J0M35_06905</name>
</gene>
<sequence>MGKQIVLIDSDQHFLKLVASVLEGRGHKALPCINLKEADEKIKTADMVIVGSPLSEGGELPWLLEKRRAGMTAKLVLVGSSANYMEGLKNKLTADHSVSLSVHKPLIPYIFGAQVDRTLDDDKSEAAAQKMKDFETMFLALVTKYARVLPNRIMELAEAIQKAKNDPSNAELTQEVRGLAHKIKGTGGSLGFRKVSELMAYIEDAAAEVSSKPRDEQLIIWSEVDRKLLEVKEAGDSECQEINEAVASSGIKPQQAVHNPAMTRILVVDEDRGFLDIVSELGKQRLVEIVRAAGLKEALEQAVVYPLDAALINVLPEKPEQCFGLARQLRELPGYENLPLAFVSGQALVKNMVEAAHAGASLYLDKPIASDALEKAVQHLVNIRQGGRPRILICDDDEFFCNTVALVLRNEGMIVRILNDPSKILDTMQEYPPELLLLDVMMPGVTGFEVCRMLRQIPRWQDLPIIFLTGQTGVEARLEAFRSGGDDYLPKPVVNEELLTRVKVRLDRSRMLKDRSDKDTTTGLLLRRAFSEQLGAILAEAQRLKTTFAICLLDVDHFKKVNDTYGHLAGDKVLAGLGQLLSRRFRVDDLRGRWGGEEFMLAFRRETKATMHLAVHRVLEEFRQITFTGDKGEEFCNSFSGGIAEYPLDGNSVFELVKVADARLYMAKKRGRNQIVIDDEENIEEKKEGTAEGASAR</sequence>
<feature type="domain" description="HPt" evidence="5">
    <location>
        <begin position="138"/>
        <end position="246"/>
    </location>
</feature>
<dbReference type="InterPro" id="IPR000160">
    <property type="entry name" value="GGDEF_dom"/>
</dbReference>
<dbReference type="SUPFAM" id="SSF47226">
    <property type="entry name" value="Histidine-containing phosphotransfer domain, HPT domain"/>
    <property type="match status" value="1"/>
</dbReference>
<keyword evidence="2" id="KW-0597">Phosphoprotein</keyword>
<dbReference type="Pfam" id="PF01627">
    <property type="entry name" value="Hpt"/>
    <property type="match status" value="1"/>
</dbReference>
<dbReference type="CDD" id="cd00156">
    <property type="entry name" value="REC"/>
    <property type="match status" value="1"/>
</dbReference>
<dbReference type="Proteomes" id="UP000664277">
    <property type="component" value="Unassembled WGS sequence"/>
</dbReference>
<feature type="domain" description="GGDEF" evidence="4">
    <location>
        <begin position="546"/>
        <end position="680"/>
    </location>
</feature>
<comment type="caution">
    <text evidence="2">Lacks conserved residue(s) required for the propagation of feature annotation.</text>
</comment>
<evidence type="ECO:0000313" key="7">
    <source>
        <dbReference type="Proteomes" id="UP000664277"/>
    </source>
</evidence>
<comment type="caution">
    <text evidence="6">The sequence shown here is derived from an EMBL/GenBank/DDBJ whole genome shotgun (WGS) entry which is preliminary data.</text>
</comment>
<evidence type="ECO:0000259" key="4">
    <source>
        <dbReference type="PROSITE" id="PS50887"/>
    </source>
</evidence>
<dbReference type="SMART" id="SM00448">
    <property type="entry name" value="REC"/>
    <property type="match status" value="2"/>
</dbReference>
<dbReference type="InterPro" id="IPR043128">
    <property type="entry name" value="Rev_trsase/Diguanyl_cyclase"/>
</dbReference>
<feature type="modified residue" description="Phosphohistidine" evidence="1">
    <location>
        <position position="181"/>
    </location>
</feature>
<feature type="modified residue" description="4-aspartylphosphate" evidence="2">
    <location>
        <position position="439"/>
    </location>
</feature>
<dbReference type="CDD" id="cd17574">
    <property type="entry name" value="REC_OmpR"/>
    <property type="match status" value="1"/>
</dbReference>
<dbReference type="InterPro" id="IPR036641">
    <property type="entry name" value="HPT_dom_sf"/>
</dbReference>
<dbReference type="Pfam" id="PF00990">
    <property type="entry name" value="GGDEF"/>
    <property type="match status" value="1"/>
</dbReference>
<protein>
    <submittedName>
        <fullName evidence="6">Diguanylate cyclase</fullName>
    </submittedName>
</protein>
<dbReference type="GO" id="GO:0043709">
    <property type="term" value="P:cell adhesion involved in single-species biofilm formation"/>
    <property type="evidence" value="ECO:0007669"/>
    <property type="project" value="TreeGrafter"/>
</dbReference>
<dbReference type="NCBIfam" id="TIGR00254">
    <property type="entry name" value="GGDEF"/>
    <property type="match status" value="1"/>
</dbReference>
<dbReference type="CDD" id="cd01949">
    <property type="entry name" value="GGDEF"/>
    <property type="match status" value="1"/>
</dbReference>
<dbReference type="InterPro" id="IPR008207">
    <property type="entry name" value="Sig_transdc_His_kin_Hpt_dom"/>
</dbReference>
<feature type="domain" description="Response regulatory" evidence="3">
    <location>
        <begin position="390"/>
        <end position="506"/>
    </location>
</feature>
<dbReference type="Gene3D" id="3.40.50.2300">
    <property type="match status" value="2"/>
</dbReference>
<dbReference type="InterPro" id="IPR029787">
    <property type="entry name" value="Nucleotide_cyclase"/>
</dbReference>
<dbReference type="PROSITE" id="PS50110">
    <property type="entry name" value="RESPONSE_REGULATORY"/>
    <property type="match status" value="2"/>
</dbReference>
<dbReference type="InterPro" id="IPR050469">
    <property type="entry name" value="Diguanylate_Cyclase"/>
</dbReference>
<dbReference type="PROSITE" id="PS50887">
    <property type="entry name" value="GGDEF"/>
    <property type="match status" value="1"/>
</dbReference>
<dbReference type="Gene3D" id="3.30.70.270">
    <property type="match status" value="1"/>
</dbReference>
<dbReference type="InterPro" id="IPR011006">
    <property type="entry name" value="CheY-like_superfamily"/>
</dbReference>
<dbReference type="InterPro" id="IPR001789">
    <property type="entry name" value="Sig_transdc_resp-reg_receiver"/>
</dbReference>
<dbReference type="GO" id="GO:0000160">
    <property type="term" value="P:phosphorelay signal transduction system"/>
    <property type="evidence" value="ECO:0007669"/>
    <property type="project" value="InterPro"/>
</dbReference>
<evidence type="ECO:0000259" key="3">
    <source>
        <dbReference type="PROSITE" id="PS50110"/>
    </source>
</evidence>
<evidence type="ECO:0000313" key="6">
    <source>
        <dbReference type="EMBL" id="MBN8660076.1"/>
    </source>
</evidence>
<dbReference type="GO" id="GO:1902201">
    <property type="term" value="P:negative regulation of bacterial-type flagellum-dependent cell motility"/>
    <property type="evidence" value="ECO:0007669"/>
    <property type="project" value="TreeGrafter"/>
</dbReference>
<accession>A0A8J7P802</accession>
<dbReference type="Pfam" id="PF00072">
    <property type="entry name" value="Response_reg"/>
    <property type="match status" value="2"/>
</dbReference>
<organism evidence="6 7">
    <name type="scientific">Candidatus Obscuribacter phosphatis</name>
    <dbReference type="NCBI Taxonomy" id="1906157"/>
    <lineage>
        <taxon>Bacteria</taxon>
        <taxon>Bacillati</taxon>
        <taxon>Candidatus Melainabacteria</taxon>
        <taxon>Candidatus Obscuribacterales</taxon>
        <taxon>Candidatus Obscuribacteraceae</taxon>
        <taxon>Candidatus Obscuribacter</taxon>
    </lineage>
</organism>
<reference evidence="6" key="1">
    <citation type="submission" date="2021-02" db="EMBL/GenBank/DDBJ databases">
        <title>Genome-Resolved Metagenomics of a Microbial Community Performing Photosynthetic Biological Nutrient Removal.</title>
        <authorList>
            <person name="Mcdaniel E.A."/>
        </authorList>
    </citation>
    <scope>NUCLEOTIDE SEQUENCE</scope>
    <source>
        <strain evidence="6">UWPOB_OBS1</strain>
    </source>
</reference>
<dbReference type="SUPFAM" id="SSF55073">
    <property type="entry name" value="Nucleotide cyclase"/>
    <property type="match status" value="1"/>
</dbReference>
<dbReference type="EMBL" id="JAFLCK010000007">
    <property type="protein sequence ID" value="MBN8660076.1"/>
    <property type="molecule type" value="Genomic_DNA"/>
</dbReference>
<dbReference type="SUPFAM" id="SSF52172">
    <property type="entry name" value="CheY-like"/>
    <property type="match status" value="2"/>
</dbReference>
<dbReference type="GO" id="GO:0005886">
    <property type="term" value="C:plasma membrane"/>
    <property type="evidence" value="ECO:0007669"/>
    <property type="project" value="TreeGrafter"/>
</dbReference>
<dbReference type="Gene3D" id="1.20.120.160">
    <property type="entry name" value="HPT domain"/>
    <property type="match status" value="1"/>
</dbReference>
<dbReference type="PANTHER" id="PTHR45138">
    <property type="entry name" value="REGULATORY COMPONENTS OF SENSORY TRANSDUCTION SYSTEM"/>
    <property type="match status" value="1"/>
</dbReference>
<dbReference type="SMART" id="SM00267">
    <property type="entry name" value="GGDEF"/>
    <property type="match status" value="1"/>
</dbReference>
<dbReference type="AlphaFoldDB" id="A0A8J7P802"/>
<evidence type="ECO:0000256" key="1">
    <source>
        <dbReference type="PROSITE-ProRule" id="PRU00110"/>
    </source>
</evidence>
<dbReference type="PROSITE" id="PS50894">
    <property type="entry name" value="HPT"/>
    <property type="match status" value="1"/>
</dbReference>
<dbReference type="GO" id="GO:0052621">
    <property type="term" value="F:diguanylate cyclase activity"/>
    <property type="evidence" value="ECO:0007669"/>
    <property type="project" value="TreeGrafter"/>
</dbReference>